<dbReference type="GO" id="GO:0005524">
    <property type="term" value="F:ATP binding"/>
    <property type="evidence" value="ECO:0007669"/>
    <property type="project" value="UniProtKB-KW"/>
</dbReference>
<dbReference type="InterPro" id="IPR000719">
    <property type="entry name" value="Prot_kinase_dom"/>
</dbReference>
<reference evidence="6" key="2">
    <citation type="submission" date="2015-01" db="EMBL/GenBank/DDBJ databases">
        <title>Evolutionary Origins and Diversification of the Mycorrhizal Mutualists.</title>
        <authorList>
            <consortium name="DOE Joint Genome Institute"/>
            <consortium name="Mycorrhizal Genomics Consortium"/>
            <person name="Kohler A."/>
            <person name="Kuo A."/>
            <person name="Nagy L.G."/>
            <person name="Floudas D."/>
            <person name="Copeland A."/>
            <person name="Barry K.W."/>
            <person name="Cichocki N."/>
            <person name="Veneault-Fourrey C."/>
            <person name="LaButti K."/>
            <person name="Lindquist E.A."/>
            <person name="Lipzen A."/>
            <person name="Lundell T."/>
            <person name="Morin E."/>
            <person name="Murat C."/>
            <person name="Riley R."/>
            <person name="Ohm R."/>
            <person name="Sun H."/>
            <person name="Tunlid A."/>
            <person name="Henrissat B."/>
            <person name="Grigoriev I.V."/>
            <person name="Hibbett D.S."/>
            <person name="Martin F."/>
        </authorList>
    </citation>
    <scope>NUCLEOTIDE SEQUENCE [LARGE SCALE GENOMIC DNA]</scope>
    <source>
        <strain evidence="6">Marx 270</strain>
    </source>
</reference>
<dbReference type="PROSITE" id="PS50011">
    <property type="entry name" value="PROTEIN_KINASE_DOM"/>
    <property type="match status" value="1"/>
</dbReference>
<keyword evidence="1" id="KW-0547">Nucleotide-binding</keyword>
<dbReference type="InterPro" id="IPR011009">
    <property type="entry name" value="Kinase-like_dom_sf"/>
</dbReference>
<feature type="region of interest" description="Disordered" evidence="3">
    <location>
        <begin position="371"/>
        <end position="398"/>
    </location>
</feature>
<dbReference type="Gene3D" id="3.30.200.20">
    <property type="entry name" value="Phosphorylase Kinase, domain 1"/>
    <property type="match status" value="1"/>
</dbReference>
<dbReference type="Proteomes" id="UP000054217">
    <property type="component" value="Unassembled WGS sequence"/>
</dbReference>
<dbReference type="HOGENOM" id="CLU_000288_63_0_1"/>
<proteinExistence type="predicted"/>
<dbReference type="InParanoid" id="A0A0C3P9Y3"/>
<dbReference type="EMBL" id="KN831971">
    <property type="protein sequence ID" value="KIO04354.1"/>
    <property type="molecule type" value="Genomic_DNA"/>
</dbReference>
<sequence>MSASQPETVPCQYRTGETLGSGPYAIVKVAIHIKTGQYYACKIINKKLIEGGEYMVRDEIAVLKQISSGHPNIVTLYDYFETAQNLYLCFDLCTGGELFDTIWDRGQYTEADAADLVRTILEAVKYIHDCGIVHRNLKPENLLFRSDPERTSEIMIADFGMSRVMPDSKFSMFTEMCGAPSYMAPEILKKTGYGKPVDVWAMGVITYFLLAGDPPFDGDSQKQEIEAIIAGDYRFEPEEYWNNVSDTARSFVSSCLTVNPDIRPTAAEALQHPWLTAEVPHCVEKDGQPANLLPQVKKAFNARKTFRKTVFSMMAMTRMSTLAAHMSPEHQKFSEDLFNFKQESEKEVLEHVDVIHHHNAEVVIQDPVPAGLEESLSPGSSSSALKPGDGGKDVTERL</sequence>
<dbReference type="SUPFAM" id="SSF56112">
    <property type="entry name" value="Protein kinase-like (PK-like)"/>
    <property type="match status" value="1"/>
</dbReference>
<evidence type="ECO:0000256" key="3">
    <source>
        <dbReference type="SAM" id="MobiDB-lite"/>
    </source>
</evidence>
<name>A0A0C3P9Y3_PISTI</name>
<dbReference type="PANTHER" id="PTHR24347">
    <property type="entry name" value="SERINE/THREONINE-PROTEIN KINASE"/>
    <property type="match status" value="1"/>
</dbReference>
<feature type="domain" description="Protein kinase" evidence="4">
    <location>
        <begin position="13"/>
        <end position="275"/>
    </location>
</feature>
<dbReference type="FunFam" id="1.10.510.10:FF:000571">
    <property type="entry name" value="Maternal embryonic leucine zipper kinase"/>
    <property type="match status" value="1"/>
</dbReference>
<feature type="compositionally biased region" description="Basic and acidic residues" evidence="3">
    <location>
        <begin position="389"/>
        <end position="398"/>
    </location>
</feature>
<evidence type="ECO:0000313" key="5">
    <source>
        <dbReference type="EMBL" id="KIO04354.1"/>
    </source>
</evidence>
<accession>A0A0C3P9Y3</accession>
<dbReference type="FunCoup" id="A0A0C3P9Y3">
    <property type="interactions" value="204"/>
</dbReference>
<dbReference type="GO" id="GO:0004672">
    <property type="term" value="F:protein kinase activity"/>
    <property type="evidence" value="ECO:0007669"/>
    <property type="project" value="InterPro"/>
</dbReference>
<protein>
    <recommendedName>
        <fullName evidence="4">Protein kinase domain-containing protein</fullName>
    </recommendedName>
</protein>
<dbReference type="AlphaFoldDB" id="A0A0C3P9Y3"/>
<dbReference type="STRING" id="870435.A0A0C3P9Y3"/>
<feature type="compositionally biased region" description="Low complexity" evidence="3">
    <location>
        <begin position="371"/>
        <end position="387"/>
    </location>
</feature>
<evidence type="ECO:0000256" key="1">
    <source>
        <dbReference type="ARBA" id="ARBA00022741"/>
    </source>
</evidence>
<evidence type="ECO:0000259" key="4">
    <source>
        <dbReference type="PROSITE" id="PS50011"/>
    </source>
</evidence>
<dbReference type="CDD" id="cd05117">
    <property type="entry name" value="STKc_CAMK"/>
    <property type="match status" value="1"/>
</dbReference>
<dbReference type="FunFam" id="3.30.200.20:FF:000042">
    <property type="entry name" value="Aurora kinase A"/>
    <property type="match status" value="1"/>
</dbReference>
<keyword evidence="2" id="KW-0067">ATP-binding</keyword>
<dbReference type="Gene3D" id="1.10.510.10">
    <property type="entry name" value="Transferase(Phosphotransferase) domain 1"/>
    <property type="match status" value="1"/>
</dbReference>
<evidence type="ECO:0000313" key="6">
    <source>
        <dbReference type="Proteomes" id="UP000054217"/>
    </source>
</evidence>
<keyword evidence="6" id="KW-1185">Reference proteome</keyword>
<dbReference type="OrthoDB" id="40902at2759"/>
<reference evidence="5 6" key="1">
    <citation type="submission" date="2014-04" db="EMBL/GenBank/DDBJ databases">
        <authorList>
            <consortium name="DOE Joint Genome Institute"/>
            <person name="Kuo A."/>
            <person name="Kohler A."/>
            <person name="Costa M.D."/>
            <person name="Nagy L.G."/>
            <person name="Floudas D."/>
            <person name="Copeland A."/>
            <person name="Barry K.W."/>
            <person name="Cichocki N."/>
            <person name="Veneault-Fourrey C."/>
            <person name="LaButti K."/>
            <person name="Lindquist E.A."/>
            <person name="Lipzen A."/>
            <person name="Lundell T."/>
            <person name="Morin E."/>
            <person name="Murat C."/>
            <person name="Sun H."/>
            <person name="Tunlid A."/>
            <person name="Henrissat B."/>
            <person name="Grigoriev I.V."/>
            <person name="Hibbett D.S."/>
            <person name="Martin F."/>
            <person name="Nordberg H.P."/>
            <person name="Cantor M.N."/>
            <person name="Hua S.X."/>
        </authorList>
    </citation>
    <scope>NUCLEOTIDE SEQUENCE [LARGE SCALE GENOMIC DNA]</scope>
    <source>
        <strain evidence="5 6">Marx 270</strain>
    </source>
</reference>
<organism evidence="5 6">
    <name type="scientific">Pisolithus tinctorius Marx 270</name>
    <dbReference type="NCBI Taxonomy" id="870435"/>
    <lineage>
        <taxon>Eukaryota</taxon>
        <taxon>Fungi</taxon>
        <taxon>Dikarya</taxon>
        <taxon>Basidiomycota</taxon>
        <taxon>Agaricomycotina</taxon>
        <taxon>Agaricomycetes</taxon>
        <taxon>Agaricomycetidae</taxon>
        <taxon>Boletales</taxon>
        <taxon>Sclerodermatineae</taxon>
        <taxon>Pisolithaceae</taxon>
        <taxon>Pisolithus</taxon>
    </lineage>
</organism>
<dbReference type="Pfam" id="PF00069">
    <property type="entry name" value="Pkinase"/>
    <property type="match status" value="1"/>
</dbReference>
<evidence type="ECO:0000256" key="2">
    <source>
        <dbReference type="ARBA" id="ARBA00022840"/>
    </source>
</evidence>
<gene>
    <name evidence="5" type="ORF">M404DRAFT_26198</name>
</gene>